<dbReference type="Pfam" id="PF13894">
    <property type="entry name" value="zf-C2H2_4"/>
    <property type="match status" value="1"/>
</dbReference>
<feature type="domain" description="C2H2-type" evidence="13">
    <location>
        <begin position="336"/>
        <end position="363"/>
    </location>
</feature>
<dbReference type="PANTHER" id="PTHR23226:SF416">
    <property type="entry name" value="FI01424P"/>
    <property type="match status" value="1"/>
</dbReference>
<feature type="domain" description="C2H2-type" evidence="13">
    <location>
        <begin position="224"/>
        <end position="251"/>
    </location>
</feature>
<keyword evidence="4" id="KW-0677">Repeat</keyword>
<evidence type="ECO:0000256" key="9">
    <source>
        <dbReference type="ARBA" id="ARBA00023163"/>
    </source>
</evidence>
<dbReference type="SUPFAM" id="SSF57667">
    <property type="entry name" value="beta-beta-alpha zinc fingers"/>
    <property type="match status" value="7"/>
</dbReference>
<feature type="compositionally biased region" description="Basic and acidic residues" evidence="12">
    <location>
        <begin position="147"/>
        <end position="156"/>
    </location>
</feature>
<feature type="domain" description="C2H2-type" evidence="13">
    <location>
        <begin position="392"/>
        <end position="419"/>
    </location>
</feature>
<evidence type="ECO:0000256" key="11">
    <source>
        <dbReference type="PROSITE-ProRule" id="PRU00042"/>
    </source>
</evidence>
<keyword evidence="5 11" id="KW-0863">Zinc-finger</keyword>
<feature type="domain" description="C2H2-type" evidence="13">
    <location>
        <begin position="448"/>
        <end position="475"/>
    </location>
</feature>
<keyword evidence="7" id="KW-0805">Transcription regulation</keyword>
<feature type="domain" description="C2H2-type" evidence="13">
    <location>
        <begin position="476"/>
        <end position="503"/>
    </location>
</feature>
<feature type="domain" description="C2H2-type" evidence="13">
    <location>
        <begin position="166"/>
        <end position="195"/>
    </location>
</feature>
<reference evidence="14" key="3">
    <citation type="submission" date="2025-09" db="UniProtKB">
        <authorList>
            <consortium name="Ensembl"/>
        </authorList>
    </citation>
    <scope>IDENTIFICATION</scope>
</reference>
<reference evidence="14" key="1">
    <citation type="submission" date="2014-08" db="EMBL/GenBank/DDBJ databases">
        <authorList>
            <person name="Senf B."/>
            <person name="Petzold A."/>
            <person name="Downie B.R."/>
            <person name="Koch P."/>
            <person name="Platzer M."/>
        </authorList>
    </citation>
    <scope>NUCLEOTIDE SEQUENCE [LARGE SCALE GENOMIC DNA]</scope>
    <source>
        <strain evidence="14">GRZ</strain>
    </source>
</reference>
<dbReference type="GO" id="GO:0005634">
    <property type="term" value="C:nucleus"/>
    <property type="evidence" value="ECO:0007669"/>
    <property type="project" value="UniProtKB-SubCell"/>
</dbReference>
<feature type="domain" description="C2H2-type" evidence="13">
    <location>
        <begin position="280"/>
        <end position="307"/>
    </location>
</feature>
<dbReference type="Gene3D" id="3.30.160.60">
    <property type="entry name" value="Classic Zinc Finger"/>
    <property type="match status" value="11"/>
</dbReference>
<accession>A0A8C6K6C3</accession>
<keyword evidence="15" id="KW-1185">Reference proteome</keyword>
<keyword evidence="9" id="KW-0804">Transcription</keyword>
<sequence length="517" mass="59444">MDTDVQQVVLVKEEAPEEKSAGVDQQDPECLLIKEEQEELWTSLEGEQLHLKEETNGVRFPITAVSIKSEDDEEKPLFSQLHQQQIDDRNVPTSSLADQMTAETSRNSYLNPCEQTDTSETEVSGDDEKEYDDVNPGSELSDSGSETGDKDNDRNESGVNSVNKSFSCLECGKRFLHKWSLQKHMRVKGHSAIRSSGCLVNMKCVEVKTHVDSCRKVKKQPKLFSCDDCGKIFSYKRNLNIHVRFHTGQKPFSCEHCGHRFTSKKTLNGHMSIHTGQMPFTCEVCGQRFRQKKNLNRHMSVHTGQKPFPCELCEQRFRQKTNLNRHMSVHTGQKPFACELCEQSFIQKTHLNIHMRVHTGQQPFACELCGQRFNLKTHLNTHMKVHTGQKPFVCKLCGQKCDRKARLNIHMRVHTGQQTFACELCGRRFTEKQNLNRHMSVHTGQKPFPCTLCGQRFTQKTTLNRHLRVHTRQKLFACELCGGRFTAKQILEKHECPHRTESFCLNSVDKDLIERQI</sequence>
<comment type="subcellular location">
    <subcellularLocation>
        <location evidence="1">Nucleus</location>
    </subcellularLocation>
</comment>
<dbReference type="FunFam" id="3.30.160.60:FF:001840">
    <property type="entry name" value="Paternally-expressed gene 3 protein"/>
    <property type="match status" value="1"/>
</dbReference>
<keyword evidence="8" id="KW-0238">DNA-binding</keyword>
<dbReference type="Pfam" id="PF00096">
    <property type="entry name" value="zf-C2H2"/>
    <property type="match status" value="9"/>
</dbReference>
<evidence type="ECO:0000256" key="7">
    <source>
        <dbReference type="ARBA" id="ARBA00023015"/>
    </source>
</evidence>
<dbReference type="PANTHER" id="PTHR23226">
    <property type="entry name" value="ZINC FINGER AND SCAN DOMAIN-CONTAINING"/>
    <property type="match status" value="1"/>
</dbReference>
<evidence type="ECO:0000256" key="12">
    <source>
        <dbReference type="SAM" id="MobiDB-lite"/>
    </source>
</evidence>
<evidence type="ECO:0000313" key="15">
    <source>
        <dbReference type="Proteomes" id="UP000694548"/>
    </source>
</evidence>
<dbReference type="AlphaFoldDB" id="A0A8C6K6C3"/>
<feature type="compositionally biased region" description="Polar residues" evidence="12">
    <location>
        <begin position="91"/>
        <end position="116"/>
    </location>
</feature>
<evidence type="ECO:0000256" key="5">
    <source>
        <dbReference type="ARBA" id="ARBA00022771"/>
    </source>
</evidence>
<feature type="region of interest" description="Disordered" evidence="12">
    <location>
        <begin position="70"/>
        <end position="160"/>
    </location>
</feature>
<dbReference type="FunFam" id="3.30.160.60:FF:000508">
    <property type="entry name" value="Myeloid zinc finger 1"/>
    <property type="match status" value="5"/>
</dbReference>
<dbReference type="GeneTree" id="ENSGT00950000183052"/>
<dbReference type="FunFam" id="3.30.160.60:FF:001249">
    <property type="entry name" value="CTCF"/>
    <property type="match status" value="1"/>
</dbReference>
<dbReference type="InterPro" id="IPR013087">
    <property type="entry name" value="Znf_C2H2_type"/>
</dbReference>
<dbReference type="GO" id="GO:0000978">
    <property type="term" value="F:RNA polymerase II cis-regulatory region sequence-specific DNA binding"/>
    <property type="evidence" value="ECO:0007669"/>
    <property type="project" value="TreeGrafter"/>
</dbReference>
<keyword evidence="10" id="KW-0539">Nucleus</keyword>
<feature type="domain" description="C2H2-type" evidence="13">
    <location>
        <begin position="364"/>
        <end position="391"/>
    </location>
</feature>
<feature type="domain" description="C2H2-type" evidence="13">
    <location>
        <begin position="420"/>
        <end position="447"/>
    </location>
</feature>
<evidence type="ECO:0000256" key="3">
    <source>
        <dbReference type="ARBA" id="ARBA00022723"/>
    </source>
</evidence>
<evidence type="ECO:0000256" key="8">
    <source>
        <dbReference type="ARBA" id="ARBA00023125"/>
    </source>
</evidence>
<dbReference type="GO" id="GO:0008270">
    <property type="term" value="F:zinc ion binding"/>
    <property type="evidence" value="ECO:0007669"/>
    <property type="project" value="UniProtKB-KW"/>
</dbReference>
<evidence type="ECO:0000259" key="13">
    <source>
        <dbReference type="PROSITE" id="PS50157"/>
    </source>
</evidence>
<dbReference type="FunFam" id="3.30.160.60:FF:000100">
    <property type="entry name" value="Zinc finger 45-like"/>
    <property type="match status" value="3"/>
</dbReference>
<organism evidence="14 15">
    <name type="scientific">Nothobranchius furzeri</name>
    <name type="common">Turquoise killifish</name>
    <dbReference type="NCBI Taxonomy" id="105023"/>
    <lineage>
        <taxon>Eukaryota</taxon>
        <taxon>Metazoa</taxon>
        <taxon>Chordata</taxon>
        <taxon>Craniata</taxon>
        <taxon>Vertebrata</taxon>
        <taxon>Euteleostomi</taxon>
        <taxon>Actinopterygii</taxon>
        <taxon>Neopterygii</taxon>
        <taxon>Teleostei</taxon>
        <taxon>Neoteleostei</taxon>
        <taxon>Acanthomorphata</taxon>
        <taxon>Ovalentaria</taxon>
        <taxon>Atherinomorphae</taxon>
        <taxon>Cyprinodontiformes</taxon>
        <taxon>Nothobranchiidae</taxon>
        <taxon>Nothobranchius</taxon>
    </lineage>
</organism>
<keyword evidence="3" id="KW-0479">Metal-binding</keyword>
<dbReference type="Ensembl" id="ENSNFUT00015000372.1">
    <property type="protein sequence ID" value="ENSNFUP00015000313.1"/>
    <property type="gene ID" value="ENSNFUG00015000259.1"/>
</dbReference>
<feature type="compositionally biased region" description="Acidic residues" evidence="12">
    <location>
        <begin position="117"/>
        <end position="133"/>
    </location>
</feature>
<dbReference type="SMART" id="SM00355">
    <property type="entry name" value="ZnF_C2H2"/>
    <property type="match status" value="11"/>
</dbReference>
<evidence type="ECO:0000256" key="6">
    <source>
        <dbReference type="ARBA" id="ARBA00022833"/>
    </source>
</evidence>
<comment type="similarity">
    <text evidence="2">Belongs to the krueppel C2H2-type zinc-finger protein family.</text>
</comment>
<protein>
    <recommendedName>
        <fullName evidence="13">C2H2-type domain-containing protein</fullName>
    </recommendedName>
</protein>
<dbReference type="GO" id="GO:0042802">
    <property type="term" value="F:identical protein binding"/>
    <property type="evidence" value="ECO:0007669"/>
    <property type="project" value="UniProtKB-ARBA"/>
</dbReference>
<evidence type="ECO:0000313" key="14">
    <source>
        <dbReference type="Ensembl" id="ENSNFUP00015000313.1"/>
    </source>
</evidence>
<dbReference type="PROSITE" id="PS50157">
    <property type="entry name" value="ZINC_FINGER_C2H2_2"/>
    <property type="match status" value="11"/>
</dbReference>
<evidence type="ECO:0000256" key="2">
    <source>
        <dbReference type="ARBA" id="ARBA00006991"/>
    </source>
</evidence>
<evidence type="ECO:0000256" key="4">
    <source>
        <dbReference type="ARBA" id="ARBA00022737"/>
    </source>
</evidence>
<feature type="domain" description="C2H2-type" evidence="13">
    <location>
        <begin position="308"/>
        <end position="335"/>
    </location>
</feature>
<evidence type="ECO:0000256" key="1">
    <source>
        <dbReference type="ARBA" id="ARBA00004123"/>
    </source>
</evidence>
<dbReference type="GO" id="GO:0000981">
    <property type="term" value="F:DNA-binding transcription factor activity, RNA polymerase II-specific"/>
    <property type="evidence" value="ECO:0007669"/>
    <property type="project" value="TreeGrafter"/>
</dbReference>
<feature type="domain" description="C2H2-type" evidence="13">
    <location>
        <begin position="252"/>
        <end position="279"/>
    </location>
</feature>
<reference evidence="14" key="2">
    <citation type="submission" date="2025-08" db="UniProtKB">
        <authorList>
            <consortium name="Ensembl"/>
        </authorList>
    </citation>
    <scope>IDENTIFICATION</scope>
</reference>
<dbReference type="InterPro" id="IPR036236">
    <property type="entry name" value="Znf_C2H2_sf"/>
</dbReference>
<keyword evidence="6" id="KW-0862">Zinc</keyword>
<dbReference type="Proteomes" id="UP000694548">
    <property type="component" value="Chromosome sgr04"/>
</dbReference>
<proteinExistence type="inferred from homology"/>
<dbReference type="PROSITE" id="PS00028">
    <property type="entry name" value="ZINC_FINGER_C2H2_1"/>
    <property type="match status" value="11"/>
</dbReference>
<evidence type="ECO:0000256" key="10">
    <source>
        <dbReference type="ARBA" id="ARBA00023242"/>
    </source>
</evidence>
<name>A0A8C6K6C3_NOTFU</name>